<dbReference type="STRING" id="981085.W9SGL6"/>
<evidence type="ECO:0000256" key="5">
    <source>
        <dbReference type="ARBA" id="ARBA00022737"/>
    </source>
</evidence>
<keyword evidence="3" id="KW-0934">Plastid</keyword>
<proteinExistence type="predicted"/>
<evidence type="ECO:0000256" key="6">
    <source>
        <dbReference type="ARBA" id="ARBA00022884"/>
    </source>
</evidence>
<name>W9SGL6_9ROSA</name>
<evidence type="ECO:0000256" key="1">
    <source>
        <dbReference type="ARBA" id="ARBA00004229"/>
    </source>
</evidence>
<keyword evidence="12" id="KW-1185">Reference proteome</keyword>
<dbReference type="SMART" id="SM00360">
    <property type="entry name" value="RRM"/>
    <property type="match status" value="2"/>
</dbReference>
<feature type="compositionally biased region" description="Acidic residues" evidence="9">
    <location>
        <begin position="71"/>
        <end position="82"/>
    </location>
</feature>
<dbReference type="AlphaFoldDB" id="W9SGL6"/>
<dbReference type="GO" id="GO:0009451">
    <property type="term" value="P:RNA modification"/>
    <property type="evidence" value="ECO:0007669"/>
    <property type="project" value="UniProtKB-ARBA"/>
</dbReference>
<dbReference type="eggNOG" id="KOG0118">
    <property type="taxonomic scope" value="Eukaryota"/>
</dbReference>
<gene>
    <name evidence="11" type="ORF">L484_017695</name>
</gene>
<evidence type="ECO:0000313" key="12">
    <source>
        <dbReference type="Proteomes" id="UP000030645"/>
    </source>
</evidence>
<sequence length="343" mass="38094">MPSATNALSMAESCLASAPVFFTPKTQHPFLSKSSIKLPNQHLLSWPWLSLKPKSSSFRIVPLVAPTSDWAQEEDTEEEEQGLDARASSDEGENWGNESSGKGDFVGTQEKQGGEEGEGEGEGEYYPEPPEEAKLYVGNLPFDVDSEKLANLFNQAGIVEIAEVIYNRETDQSRGFGFVTMSTVEEAEKAVEMFHRYDLDGRFLTVNKAAPRGSRPERRVNEPSFRIYVGNLPWQVDDARLEQVFSEHGKVVNARVVYDRESGRSRGFGFVTMSTETEVNDAIAALDGQSLDGRAIRVNVAEQRPRLSPESLMWKDGNFLSGPIFPIFSSVIVDQSNAVNFHM</sequence>
<feature type="domain" description="RRM" evidence="10">
    <location>
        <begin position="225"/>
        <end position="303"/>
    </location>
</feature>
<evidence type="ECO:0000259" key="10">
    <source>
        <dbReference type="PROSITE" id="PS50102"/>
    </source>
</evidence>
<feature type="region of interest" description="Disordered" evidence="9">
    <location>
        <begin position="69"/>
        <end position="129"/>
    </location>
</feature>
<dbReference type="InterPro" id="IPR050502">
    <property type="entry name" value="Euk_RNA-bind_prot"/>
</dbReference>
<dbReference type="GO" id="GO:1901259">
    <property type="term" value="P:chloroplast rRNA processing"/>
    <property type="evidence" value="ECO:0007669"/>
    <property type="project" value="TreeGrafter"/>
</dbReference>
<dbReference type="Proteomes" id="UP000030645">
    <property type="component" value="Unassembled WGS sequence"/>
</dbReference>
<dbReference type="GO" id="GO:0006397">
    <property type="term" value="P:mRNA processing"/>
    <property type="evidence" value="ECO:0007669"/>
    <property type="project" value="UniProtKB-KW"/>
</dbReference>
<evidence type="ECO:0000256" key="9">
    <source>
        <dbReference type="SAM" id="MobiDB-lite"/>
    </source>
</evidence>
<dbReference type="GO" id="GO:1990904">
    <property type="term" value="C:ribonucleoprotein complex"/>
    <property type="evidence" value="ECO:0007669"/>
    <property type="project" value="UniProtKB-KW"/>
</dbReference>
<keyword evidence="5" id="KW-0677">Repeat</keyword>
<dbReference type="EMBL" id="KE346255">
    <property type="protein sequence ID" value="EXC31412.1"/>
    <property type="molecule type" value="Genomic_DNA"/>
</dbReference>
<evidence type="ECO:0000256" key="4">
    <source>
        <dbReference type="ARBA" id="ARBA00022664"/>
    </source>
</evidence>
<reference evidence="12" key="1">
    <citation type="submission" date="2013-01" db="EMBL/GenBank/DDBJ databases">
        <title>Draft Genome Sequence of a Mulberry Tree, Morus notabilis C.K. Schneid.</title>
        <authorList>
            <person name="He N."/>
            <person name="Zhao S."/>
        </authorList>
    </citation>
    <scope>NUCLEOTIDE SEQUENCE</scope>
</reference>
<evidence type="ECO:0000256" key="8">
    <source>
        <dbReference type="PROSITE-ProRule" id="PRU00176"/>
    </source>
</evidence>
<keyword evidence="4" id="KW-0507">mRNA processing</keyword>
<dbReference type="InterPro" id="IPR012677">
    <property type="entry name" value="Nucleotide-bd_a/b_plait_sf"/>
</dbReference>
<comment type="subcellular location">
    <subcellularLocation>
        <location evidence="1">Plastid</location>
        <location evidence="1">Chloroplast</location>
    </subcellularLocation>
</comment>
<evidence type="ECO:0000256" key="2">
    <source>
        <dbReference type="ARBA" id="ARBA00022528"/>
    </source>
</evidence>
<dbReference type="InterPro" id="IPR000504">
    <property type="entry name" value="RRM_dom"/>
</dbReference>
<dbReference type="Pfam" id="PF00076">
    <property type="entry name" value="RRM_1"/>
    <property type="match status" value="2"/>
</dbReference>
<protein>
    <submittedName>
        <fullName evidence="11">31 kDa ribonucleoprotein</fullName>
    </submittedName>
</protein>
<dbReference type="InterPro" id="IPR035979">
    <property type="entry name" value="RBD_domain_sf"/>
</dbReference>
<dbReference type="PROSITE" id="PS50102">
    <property type="entry name" value="RRM"/>
    <property type="match status" value="2"/>
</dbReference>
<dbReference type="GO" id="GO:0008266">
    <property type="term" value="F:poly(U) RNA binding"/>
    <property type="evidence" value="ECO:0007669"/>
    <property type="project" value="UniProtKB-ARBA"/>
</dbReference>
<keyword evidence="6 8" id="KW-0694">RNA-binding</keyword>
<keyword evidence="7 11" id="KW-0687">Ribonucleoprotein</keyword>
<dbReference type="GO" id="GO:0003729">
    <property type="term" value="F:mRNA binding"/>
    <property type="evidence" value="ECO:0007669"/>
    <property type="project" value="UniProtKB-ARBA"/>
</dbReference>
<dbReference type="CDD" id="cd21608">
    <property type="entry name" value="RRM2_NsCP33_like"/>
    <property type="match status" value="1"/>
</dbReference>
<dbReference type="SUPFAM" id="SSF54928">
    <property type="entry name" value="RNA-binding domain, RBD"/>
    <property type="match status" value="2"/>
</dbReference>
<accession>W9SGL6</accession>
<dbReference type="Gene3D" id="3.30.70.330">
    <property type="match status" value="2"/>
</dbReference>
<evidence type="ECO:0000256" key="7">
    <source>
        <dbReference type="ARBA" id="ARBA00023274"/>
    </source>
</evidence>
<dbReference type="FunFam" id="3.30.70.330:FF:000799">
    <property type="entry name" value="31 kDa ribonucleoprotein, chloroplastic"/>
    <property type="match status" value="1"/>
</dbReference>
<feature type="domain" description="RRM" evidence="10">
    <location>
        <begin position="133"/>
        <end position="211"/>
    </location>
</feature>
<evidence type="ECO:0000313" key="11">
    <source>
        <dbReference type="EMBL" id="EXC31412.1"/>
    </source>
</evidence>
<feature type="compositionally biased region" description="Acidic residues" evidence="9">
    <location>
        <begin position="115"/>
        <end position="125"/>
    </location>
</feature>
<keyword evidence="2" id="KW-0150">Chloroplast</keyword>
<dbReference type="FunFam" id="3.30.70.330:FF:000268">
    <property type="entry name" value="31 kDa ribonucleoprotein, chloroplastic"/>
    <property type="match status" value="1"/>
</dbReference>
<dbReference type="InterPro" id="IPR048289">
    <property type="entry name" value="RRM2_NsCP33-like"/>
</dbReference>
<dbReference type="GO" id="GO:0045087">
    <property type="term" value="P:innate immune response"/>
    <property type="evidence" value="ECO:0007669"/>
    <property type="project" value="UniProtKB-ARBA"/>
</dbReference>
<dbReference type="GO" id="GO:0009535">
    <property type="term" value="C:chloroplast thylakoid membrane"/>
    <property type="evidence" value="ECO:0007669"/>
    <property type="project" value="TreeGrafter"/>
</dbReference>
<evidence type="ECO:0000256" key="3">
    <source>
        <dbReference type="ARBA" id="ARBA00022640"/>
    </source>
</evidence>
<organism evidence="11 12">
    <name type="scientific">Morus notabilis</name>
    <dbReference type="NCBI Taxonomy" id="981085"/>
    <lineage>
        <taxon>Eukaryota</taxon>
        <taxon>Viridiplantae</taxon>
        <taxon>Streptophyta</taxon>
        <taxon>Embryophyta</taxon>
        <taxon>Tracheophyta</taxon>
        <taxon>Spermatophyta</taxon>
        <taxon>Magnoliopsida</taxon>
        <taxon>eudicotyledons</taxon>
        <taxon>Gunneridae</taxon>
        <taxon>Pentapetalae</taxon>
        <taxon>rosids</taxon>
        <taxon>fabids</taxon>
        <taxon>Rosales</taxon>
        <taxon>Moraceae</taxon>
        <taxon>Moreae</taxon>
        <taxon>Morus</taxon>
    </lineage>
</organism>
<dbReference type="PANTHER" id="PTHR48025:SF3">
    <property type="entry name" value="31 KDA RIBONUCLEOPROTEIN, CHLOROPLASTIC-RELATED"/>
    <property type="match status" value="1"/>
</dbReference>
<dbReference type="PANTHER" id="PTHR48025">
    <property type="entry name" value="OS02G0815200 PROTEIN"/>
    <property type="match status" value="1"/>
</dbReference>